<keyword evidence="1" id="KW-1133">Transmembrane helix</keyword>
<dbReference type="InterPro" id="IPR003599">
    <property type="entry name" value="Ig_sub"/>
</dbReference>
<dbReference type="Proteomes" id="UP000515145">
    <property type="component" value="Chromosome 16"/>
</dbReference>
<keyword evidence="4" id="KW-1185">Reference proteome</keyword>
<gene>
    <name evidence="5" type="primary">LOC114448804</name>
</gene>
<feature type="transmembrane region" description="Helical" evidence="1">
    <location>
        <begin position="268"/>
        <end position="290"/>
    </location>
</feature>
<dbReference type="SMART" id="SM00409">
    <property type="entry name" value="IG"/>
    <property type="match status" value="2"/>
</dbReference>
<keyword evidence="2" id="KW-0732">Signal</keyword>
<name>A0A6P7JXT9_9TELE</name>
<dbReference type="RefSeq" id="XP_028281794.1">
    <property type="nucleotide sequence ID" value="XM_028425993.1"/>
</dbReference>
<dbReference type="GeneID" id="114448804"/>
<evidence type="ECO:0000256" key="2">
    <source>
        <dbReference type="SAM" id="SignalP"/>
    </source>
</evidence>
<dbReference type="PROSITE" id="PS50835">
    <property type="entry name" value="IG_LIKE"/>
    <property type="match status" value="1"/>
</dbReference>
<reference evidence="5" key="1">
    <citation type="submission" date="2025-08" db="UniProtKB">
        <authorList>
            <consortium name="RefSeq"/>
        </authorList>
    </citation>
    <scope>IDENTIFICATION</scope>
</reference>
<evidence type="ECO:0000259" key="3">
    <source>
        <dbReference type="PROSITE" id="PS50835"/>
    </source>
</evidence>
<feature type="signal peptide" evidence="2">
    <location>
        <begin position="1"/>
        <end position="22"/>
    </location>
</feature>
<dbReference type="InterPro" id="IPR036179">
    <property type="entry name" value="Ig-like_dom_sf"/>
</dbReference>
<dbReference type="Gene3D" id="2.60.40.10">
    <property type="entry name" value="Immunoglobulins"/>
    <property type="match status" value="2"/>
</dbReference>
<dbReference type="OrthoDB" id="8735432at2759"/>
<dbReference type="SUPFAM" id="SSF48726">
    <property type="entry name" value="Immunoglobulin"/>
    <property type="match status" value="2"/>
</dbReference>
<evidence type="ECO:0000256" key="1">
    <source>
        <dbReference type="SAM" id="Phobius"/>
    </source>
</evidence>
<organism evidence="4 5">
    <name type="scientific">Parambassis ranga</name>
    <name type="common">Indian glassy fish</name>
    <dbReference type="NCBI Taxonomy" id="210632"/>
    <lineage>
        <taxon>Eukaryota</taxon>
        <taxon>Metazoa</taxon>
        <taxon>Chordata</taxon>
        <taxon>Craniata</taxon>
        <taxon>Vertebrata</taxon>
        <taxon>Euteleostomi</taxon>
        <taxon>Actinopterygii</taxon>
        <taxon>Neopterygii</taxon>
        <taxon>Teleostei</taxon>
        <taxon>Neoteleostei</taxon>
        <taxon>Acanthomorphata</taxon>
        <taxon>Ovalentaria</taxon>
        <taxon>Ambassidae</taxon>
        <taxon>Parambassis</taxon>
    </lineage>
</organism>
<dbReference type="InterPro" id="IPR013783">
    <property type="entry name" value="Ig-like_fold"/>
</dbReference>
<dbReference type="Pfam" id="PF07686">
    <property type="entry name" value="V-set"/>
    <property type="match status" value="1"/>
</dbReference>
<proteinExistence type="predicted"/>
<dbReference type="InterPro" id="IPR013106">
    <property type="entry name" value="Ig_V-set"/>
</dbReference>
<protein>
    <submittedName>
        <fullName evidence="5">Uncharacterized protein LOC114448804 isoform X1</fullName>
    </submittedName>
</protein>
<accession>A0A6P7JXT9</accession>
<feature type="chain" id="PRO_5028460987" evidence="2">
    <location>
        <begin position="23"/>
        <end position="347"/>
    </location>
</feature>
<dbReference type="InParanoid" id="A0A6P7JXT9"/>
<evidence type="ECO:0000313" key="4">
    <source>
        <dbReference type="Proteomes" id="UP000515145"/>
    </source>
</evidence>
<sequence length="347" mass="39289">MLPICFIFFFLLISSKPSTSSGNTTDQLAVLLGCRAVIPCQQSSSGSDSFKWFYKKDEHREQVQIFFRDRSGIVRHDAFLPRRVVMPNRSLVINHFTENDQGMYWCVNCRQDKCWDKQSAVIRVKKGILSEMYKLIYIAEGESFTHECPGEFTDFNWTFKGNNELMTSNKSIHIVKVKQENTGKYTCWTTLCNGHIQNLLTINLCVVTGWDVIFNNTNSSVAVNTSQHVDLFGSIMCSAKQMFDGYTTVSHVPLHIFNQTTEGDSRELLPVIYGTSVVLGCLILVTIFCFRSRLRAAFPVHLCLCCSNGRVEEEASVVYASIVIRAPAKTRNDPMTCSDVIYGEIKV</sequence>
<keyword evidence="1" id="KW-0472">Membrane</keyword>
<dbReference type="AlphaFoldDB" id="A0A6P7JXT9"/>
<keyword evidence="1" id="KW-0812">Transmembrane</keyword>
<feature type="domain" description="Ig-like" evidence="3">
    <location>
        <begin position="3"/>
        <end position="106"/>
    </location>
</feature>
<dbReference type="InterPro" id="IPR007110">
    <property type="entry name" value="Ig-like_dom"/>
</dbReference>
<evidence type="ECO:0000313" key="5">
    <source>
        <dbReference type="RefSeq" id="XP_028281794.1"/>
    </source>
</evidence>